<evidence type="ECO:0000259" key="2">
    <source>
        <dbReference type="Pfam" id="PF02517"/>
    </source>
</evidence>
<organism evidence="3 4">
    <name type="scientific">Pedobacter planticolens</name>
    <dbReference type="NCBI Taxonomy" id="2679964"/>
    <lineage>
        <taxon>Bacteria</taxon>
        <taxon>Pseudomonadati</taxon>
        <taxon>Bacteroidota</taxon>
        <taxon>Sphingobacteriia</taxon>
        <taxon>Sphingobacteriales</taxon>
        <taxon>Sphingobacteriaceae</taxon>
        <taxon>Pedobacter</taxon>
    </lineage>
</organism>
<feature type="transmembrane region" description="Helical" evidence="1">
    <location>
        <begin position="12"/>
        <end position="37"/>
    </location>
</feature>
<sequence>MLDKTERNKPKLILLFLICLLLLVINNTVFSLLQFYFSPTSSMGPMRLESRYFQIVVGCVIGPIIETYIFQSLSTKILGLLRINRFYLLILIPSLFFAAAHFYSIIFFLAVFFGGVIINYMYQSYRSSGHYSPFWMTVLLHGLYNAYVFLV</sequence>
<gene>
    <name evidence="3" type="ORF">GM921_12845</name>
</gene>
<comment type="caution">
    <text evidence="3">The sequence shown here is derived from an EMBL/GenBank/DDBJ whole genome shotgun (WGS) entry which is preliminary data.</text>
</comment>
<keyword evidence="1" id="KW-0472">Membrane</keyword>
<reference evidence="3" key="1">
    <citation type="submission" date="2019-11" db="EMBL/GenBank/DDBJ databases">
        <title>Description of Pedobacter sp. LMG 31464T.</title>
        <authorList>
            <person name="Carlier A."/>
            <person name="Qi S."/>
            <person name="Vandamme P."/>
        </authorList>
    </citation>
    <scope>NUCLEOTIDE SEQUENCE</scope>
    <source>
        <strain evidence="3">LMG 31464</strain>
    </source>
</reference>
<dbReference type="GO" id="GO:0004175">
    <property type="term" value="F:endopeptidase activity"/>
    <property type="evidence" value="ECO:0007669"/>
    <property type="project" value="UniProtKB-ARBA"/>
</dbReference>
<keyword evidence="4" id="KW-1185">Reference proteome</keyword>
<dbReference type="AlphaFoldDB" id="A0A923E0C0"/>
<keyword evidence="3" id="KW-0482">Metalloprotease</keyword>
<accession>A0A923E0C0</accession>
<protein>
    <submittedName>
        <fullName evidence="3">CPBP family intramembrane metalloprotease</fullName>
    </submittedName>
</protein>
<evidence type="ECO:0000313" key="4">
    <source>
        <dbReference type="Proteomes" id="UP000601055"/>
    </source>
</evidence>
<feature type="transmembrane region" description="Helical" evidence="1">
    <location>
        <begin position="134"/>
        <end position="150"/>
    </location>
</feature>
<proteinExistence type="predicted"/>
<keyword evidence="3" id="KW-0378">Hydrolase</keyword>
<dbReference type="GO" id="GO:0008237">
    <property type="term" value="F:metallopeptidase activity"/>
    <property type="evidence" value="ECO:0007669"/>
    <property type="project" value="UniProtKB-KW"/>
</dbReference>
<dbReference type="Pfam" id="PF02517">
    <property type="entry name" value="Rce1-like"/>
    <property type="match status" value="1"/>
</dbReference>
<keyword evidence="1" id="KW-0812">Transmembrane</keyword>
<dbReference type="Proteomes" id="UP000601055">
    <property type="component" value="Unassembled WGS sequence"/>
</dbReference>
<name>A0A923E0C0_9SPHI</name>
<feature type="domain" description="CAAX prenyl protease 2/Lysostaphin resistance protein A-like" evidence="2">
    <location>
        <begin position="52"/>
        <end position="146"/>
    </location>
</feature>
<keyword evidence="1" id="KW-1133">Transmembrane helix</keyword>
<feature type="transmembrane region" description="Helical" evidence="1">
    <location>
        <begin position="102"/>
        <end position="122"/>
    </location>
</feature>
<feature type="transmembrane region" description="Helical" evidence="1">
    <location>
        <begin position="52"/>
        <end position="70"/>
    </location>
</feature>
<dbReference type="EMBL" id="WNXD01000002">
    <property type="protein sequence ID" value="MBB2146381.1"/>
    <property type="molecule type" value="Genomic_DNA"/>
</dbReference>
<evidence type="ECO:0000313" key="3">
    <source>
        <dbReference type="EMBL" id="MBB2146381.1"/>
    </source>
</evidence>
<dbReference type="InterPro" id="IPR003675">
    <property type="entry name" value="Rce1/LyrA-like_dom"/>
</dbReference>
<dbReference type="GO" id="GO:0080120">
    <property type="term" value="P:CAAX-box protein maturation"/>
    <property type="evidence" value="ECO:0007669"/>
    <property type="project" value="UniProtKB-ARBA"/>
</dbReference>
<evidence type="ECO:0000256" key="1">
    <source>
        <dbReference type="SAM" id="Phobius"/>
    </source>
</evidence>
<keyword evidence="3" id="KW-0645">Protease</keyword>